<gene>
    <name evidence="1" type="ORF">SAMN02927914_04978</name>
</gene>
<evidence type="ECO:0000313" key="1">
    <source>
        <dbReference type="EMBL" id="SDA93669.1"/>
    </source>
</evidence>
<dbReference type="Proteomes" id="UP000198588">
    <property type="component" value="Unassembled WGS sequence"/>
</dbReference>
<evidence type="ECO:0008006" key="3">
    <source>
        <dbReference type="Google" id="ProtNLM"/>
    </source>
</evidence>
<accession>A0A1G5ZFH0</accession>
<feature type="non-terminal residue" evidence="1">
    <location>
        <position position="70"/>
    </location>
</feature>
<protein>
    <recommendedName>
        <fullName evidence="3">Transposase</fullName>
    </recommendedName>
</protein>
<reference evidence="1 2" key="1">
    <citation type="submission" date="2016-10" db="EMBL/GenBank/DDBJ databases">
        <authorList>
            <person name="de Groot N.N."/>
        </authorList>
    </citation>
    <scope>NUCLEOTIDE SEQUENCE [LARGE SCALE GENOMIC DNA]</scope>
    <source>
        <strain evidence="1 2">CGMCC 1.12097</strain>
    </source>
</reference>
<name>A0A1G5ZFH0_9HYPH</name>
<organism evidence="1 2">
    <name type="scientific">Mesorhizobium qingshengii</name>
    <dbReference type="NCBI Taxonomy" id="1165689"/>
    <lineage>
        <taxon>Bacteria</taxon>
        <taxon>Pseudomonadati</taxon>
        <taxon>Pseudomonadota</taxon>
        <taxon>Alphaproteobacteria</taxon>
        <taxon>Hyphomicrobiales</taxon>
        <taxon>Phyllobacteriaceae</taxon>
        <taxon>Mesorhizobium</taxon>
    </lineage>
</organism>
<dbReference type="OrthoDB" id="8057427at2"/>
<evidence type="ECO:0000313" key="2">
    <source>
        <dbReference type="Proteomes" id="UP000198588"/>
    </source>
</evidence>
<proteinExistence type="predicted"/>
<dbReference type="EMBL" id="FMXM01000019">
    <property type="protein sequence ID" value="SDA93669.1"/>
    <property type="molecule type" value="Genomic_DNA"/>
</dbReference>
<sequence length="70" mass="8215">MTASYDYHIGVDYHNSYSHLVVQDSSGKTLRCGRVKNDRQSLGGFLERYRENSHAVVEATRNWMVMYDWL</sequence>
<dbReference type="AlphaFoldDB" id="A0A1G5ZFH0"/>